<dbReference type="Proteomes" id="UP001291653">
    <property type="component" value="Unassembled WGS sequence"/>
</dbReference>
<evidence type="ECO:0000256" key="1">
    <source>
        <dbReference type="ARBA" id="ARBA00022679"/>
    </source>
</evidence>
<dbReference type="CDD" id="cd02440">
    <property type="entry name" value="AdoMet_MTases"/>
    <property type="match status" value="1"/>
</dbReference>
<name>A0ABQ5NS77_9ACTN</name>
<keyword evidence="1" id="KW-0808">Transferase</keyword>
<keyword evidence="3" id="KW-1185">Reference proteome</keyword>
<dbReference type="Gene3D" id="3.40.50.150">
    <property type="entry name" value="Vaccinia Virus protein VP39"/>
    <property type="match status" value="1"/>
</dbReference>
<comment type="caution">
    <text evidence="2">The sequence shown here is derived from an EMBL/GenBank/DDBJ whole genome shotgun (WGS) entry which is preliminary data.</text>
</comment>
<dbReference type="GO" id="GO:0032259">
    <property type="term" value="P:methylation"/>
    <property type="evidence" value="ECO:0007669"/>
    <property type="project" value="UniProtKB-KW"/>
</dbReference>
<evidence type="ECO:0000313" key="2">
    <source>
        <dbReference type="EMBL" id="GLF92993.1"/>
    </source>
</evidence>
<dbReference type="InterPro" id="IPR029063">
    <property type="entry name" value="SAM-dependent_MTases_sf"/>
</dbReference>
<dbReference type="SUPFAM" id="SSF53335">
    <property type="entry name" value="S-adenosyl-L-methionine-dependent methyltransferases"/>
    <property type="match status" value="1"/>
</dbReference>
<dbReference type="PANTHER" id="PTHR43861">
    <property type="entry name" value="TRANS-ACONITATE 2-METHYLTRANSFERASE-RELATED"/>
    <property type="match status" value="1"/>
</dbReference>
<gene>
    <name evidence="2" type="ORF">SYYSPA8_01870</name>
</gene>
<accession>A0ABQ5NS77</accession>
<protein>
    <submittedName>
        <fullName evidence="2">Class I SAM-dependent methyltransferase</fullName>
    </submittedName>
</protein>
<proteinExistence type="predicted"/>
<dbReference type="GO" id="GO:0008168">
    <property type="term" value="F:methyltransferase activity"/>
    <property type="evidence" value="ECO:0007669"/>
    <property type="project" value="UniProtKB-KW"/>
</dbReference>
<organism evidence="2 3">
    <name type="scientific">Streptomyces yaizuensis</name>
    <dbReference type="NCBI Taxonomy" id="2989713"/>
    <lineage>
        <taxon>Bacteria</taxon>
        <taxon>Bacillati</taxon>
        <taxon>Actinomycetota</taxon>
        <taxon>Actinomycetes</taxon>
        <taxon>Kitasatosporales</taxon>
        <taxon>Streptomycetaceae</taxon>
        <taxon>Streptomyces</taxon>
    </lineage>
</organism>
<evidence type="ECO:0000313" key="3">
    <source>
        <dbReference type="Proteomes" id="UP001291653"/>
    </source>
</evidence>
<sequence length="273" mass="29654">MTGAFSPEHALPHPYVFADSGRRERDRLQLLARLTDPAHQRALRAGGLRAGLRCLELGSGTGTIAAWMADQVGPRGHVLATDINLSFLSDLRRPNLSVRELDVLTDELPRGAFDLVTCRALLHHLPRPESVVERLAKALRPNGVLVLMEPDAGAAVFGGPEHQRFWSAWCRWGQGAGIDFRLGHKLPRIVRRAGLDLGDVTMEVPFYSGGSPWGELYRSTVRAAGPGLSSWIGPDPVAEFESLTAPDSHPMCSFGWVTVCGRAASGTKAVRAR</sequence>
<keyword evidence="2" id="KW-0489">Methyltransferase</keyword>
<dbReference type="EMBL" id="BSBI01000001">
    <property type="protein sequence ID" value="GLF92993.1"/>
    <property type="molecule type" value="Genomic_DNA"/>
</dbReference>
<dbReference type="Pfam" id="PF13489">
    <property type="entry name" value="Methyltransf_23"/>
    <property type="match status" value="1"/>
</dbReference>
<reference evidence="2 3" key="1">
    <citation type="submission" date="2022-10" db="EMBL/GenBank/DDBJ databases">
        <title>Draft genome sequence of Streptomyces sp. YSPA8.</title>
        <authorList>
            <person name="Moriuchi R."/>
            <person name="Dohra H."/>
            <person name="Yamamura H."/>
            <person name="Kodani S."/>
        </authorList>
    </citation>
    <scope>NUCLEOTIDE SEQUENCE [LARGE SCALE GENOMIC DNA]</scope>
    <source>
        <strain evidence="2 3">YSPA8</strain>
    </source>
</reference>
<dbReference type="RefSeq" id="WP_323445103.1">
    <property type="nucleotide sequence ID" value="NZ_BSBI01000001.1"/>
</dbReference>
<dbReference type="PANTHER" id="PTHR43861:SF3">
    <property type="entry name" value="PUTATIVE (AFU_ORTHOLOGUE AFUA_2G14390)-RELATED"/>
    <property type="match status" value="1"/>
</dbReference>